<dbReference type="RefSeq" id="WP_179259470.1">
    <property type="nucleotide sequence ID" value="NZ_CP058601.1"/>
</dbReference>
<dbReference type="PANTHER" id="PTHR23131:SF4">
    <property type="entry name" value="METALLO-BETA-LACTAMASE SUPERFAMILY POTEIN"/>
    <property type="match status" value="1"/>
</dbReference>
<dbReference type="AlphaFoldDB" id="A0A7D5GFN2"/>
<dbReference type="InterPro" id="IPR036388">
    <property type="entry name" value="WH-like_DNA-bd_sf"/>
</dbReference>
<dbReference type="Gene3D" id="3.60.15.10">
    <property type="entry name" value="Ribonuclease Z/Hydroxyacylglutathione hydrolase-like"/>
    <property type="match status" value="1"/>
</dbReference>
<feature type="region of interest" description="Disordered" evidence="1">
    <location>
        <begin position="186"/>
        <end position="213"/>
    </location>
</feature>
<reference evidence="3 4" key="1">
    <citation type="submission" date="2020-07" db="EMBL/GenBank/DDBJ databases">
        <authorList>
            <person name="Cui H."/>
        </authorList>
    </citation>
    <scope>NUCLEOTIDE SEQUENCE [LARGE SCALE GENOMIC DNA]</scope>
    <source>
        <strain evidence="3 4">YPL8</strain>
    </source>
</reference>
<evidence type="ECO:0000313" key="3">
    <source>
        <dbReference type="EMBL" id="QLG47728.1"/>
    </source>
</evidence>
<dbReference type="GeneID" id="56032049"/>
<accession>A0A7D5GFN2</accession>
<organism evidence="3 4">
    <name type="scientific">Natrinema halophilum</name>
    <dbReference type="NCBI Taxonomy" id="1699371"/>
    <lineage>
        <taxon>Archaea</taxon>
        <taxon>Methanobacteriati</taxon>
        <taxon>Methanobacteriota</taxon>
        <taxon>Stenosarchaea group</taxon>
        <taxon>Halobacteria</taxon>
        <taxon>Halobacteriales</taxon>
        <taxon>Natrialbaceae</taxon>
        <taxon>Natrinema</taxon>
    </lineage>
</organism>
<feature type="compositionally biased region" description="Polar residues" evidence="1">
    <location>
        <begin position="186"/>
        <end position="204"/>
    </location>
</feature>
<dbReference type="EMBL" id="CP058601">
    <property type="protein sequence ID" value="QLG47728.1"/>
    <property type="molecule type" value="Genomic_DNA"/>
</dbReference>
<feature type="domain" description="Metallo-beta-lactamase" evidence="2">
    <location>
        <begin position="19"/>
        <end position="240"/>
    </location>
</feature>
<dbReference type="PANTHER" id="PTHR23131">
    <property type="entry name" value="ENDORIBONUCLEASE LACTB2"/>
    <property type="match status" value="1"/>
</dbReference>
<dbReference type="OrthoDB" id="205181at2157"/>
<evidence type="ECO:0000259" key="2">
    <source>
        <dbReference type="SMART" id="SM00849"/>
    </source>
</evidence>
<dbReference type="SUPFAM" id="SSF56281">
    <property type="entry name" value="Metallo-hydrolase/oxidoreductase"/>
    <property type="match status" value="1"/>
</dbReference>
<dbReference type="Gene3D" id="1.10.10.10">
    <property type="entry name" value="Winged helix-like DNA-binding domain superfamily/Winged helix DNA-binding domain"/>
    <property type="match status" value="1"/>
</dbReference>
<dbReference type="InterPro" id="IPR050662">
    <property type="entry name" value="Sec-metab_biosynth-thioest"/>
</dbReference>
<gene>
    <name evidence="3" type="ORF">HYG82_02120</name>
</gene>
<dbReference type="InterPro" id="IPR001279">
    <property type="entry name" value="Metallo-B-lactamas"/>
</dbReference>
<keyword evidence="4" id="KW-1185">Reference proteome</keyword>
<evidence type="ECO:0000256" key="1">
    <source>
        <dbReference type="SAM" id="MobiDB-lite"/>
    </source>
</evidence>
<name>A0A7D5GFN2_9EURY</name>
<protein>
    <submittedName>
        <fullName evidence="3">MBL fold metallo-hydrolase</fullName>
    </submittedName>
</protein>
<dbReference type="SMART" id="SM00849">
    <property type="entry name" value="Lactamase_B"/>
    <property type="match status" value="1"/>
</dbReference>
<dbReference type="KEGG" id="haly:HYG82_02120"/>
<proteinExistence type="predicted"/>
<dbReference type="InterPro" id="IPR036866">
    <property type="entry name" value="RibonucZ/Hydroxyglut_hydro"/>
</dbReference>
<sequence length="328" mass="35318">MTVETVSRIAIGGDVPEGANSAYLVDDRVIVDPGPPTDHAWHTLQNGLDRADVDRLDIEYVLVTHWHADHAGLAPRLAEEADATLAMGADDAPLIGDYAGARERRLERDGSVMRRLGVPERIVANVIANDTVSAIPDRTPVERLRDGETVAGLDVVATPGHTLGHTAFAGDGFLLVGDAILPTTTPNVGGSDTRTLQPEVSGSPSVRGGDDRLIDRDPLAAFRTTLNRLANRPERLLPGHGATVEPARVSEILDHHRARSRRVFEALEARKQATPWDIACDLFGDLEGIHVKFGAGEAAAHLQALEREGRVERATNDPVRYGLTVTRS</sequence>
<dbReference type="Pfam" id="PF00753">
    <property type="entry name" value="Lactamase_B"/>
    <property type="match status" value="1"/>
</dbReference>
<dbReference type="Proteomes" id="UP000509241">
    <property type="component" value="Chromosome"/>
</dbReference>
<evidence type="ECO:0000313" key="4">
    <source>
        <dbReference type="Proteomes" id="UP000509241"/>
    </source>
</evidence>